<feature type="non-terminal residue" evidence="1">
    <location>
        <position position="62"/>
    </location>
</feature>
<dbReference type="EMBL" id="JANPWB010000009">
    <property type="protein sequence ID" value="KAJ1154336.1"/>
    <property type="molecule type" value="Genomic_DNA"/>
</dbReference>
<dbReference type="Proteomes" id="UP001066276">
    <property type="component" value="Chromosome 5"/>
</dbReference>
<sequence length="62" mass="6434">MKRILGGGEALTVALAPTAVCASRAFFKGLLNLGEQCELLHSHPQPTLGAVPVLPSCARHAL</sequence>
<evidence type="ECO:0000313" key="1">
    <source>
        <dbReference type="EMBL" id="KAJ1154336.1"/>
    </source>
</evidence>
<protein>
    <submittedName>
        <fullName evidence="1">Uncharacterized protein</fullName>
    </submittedName>
</protein>
<evidence type="ECO:0000313" key="2">
    <source>
        <dbReference type="Proteomes" id="UP001066276"/>
    </source>
</evidence>
<keyword evidence="2" id="KW-1185">Reference proteome</keyword>
<reference evidence="1" key="1">
    <citation type="journal article" date="2022" name="bioRxiv">
        <title>Sequencing and chromosome-scale assembly of the giantPleurodeles waltlgenome.</title>
        <authorList>
            <person name="Brown T."/>
            <person name="Elewa A."/>
            <person name="Iarovenko S."/>
            <person name="Subramanian E."/>
            <person name="Araus A.J."/>
            <person name="Petzold A."/>
            <person name="Susuki M."/>
            <person name="Suzuki K.-i.T."/>
            <person name="Hayashi T."/>
            <person name="Toyoda A."/>
            <person name="Oliveira C."/>
            <person name="Osipova E."/>
            <person name="Leigh N.D."/>
            <person name="Simon A."/>
            <person name="Yun M.H."/>
        </authorList>
    </citation>
    <scope>NUCLEOTIDE SEQUENCE</scope>
    <source>
        <strain evidence="1">20211129_DDA</strain>
        <tissue evidence="1">Liver</tissue>
    </source>
</reference>
<organism evidence="1 2">
    <name type="scientific">Pleurodeles waltl</name>
    <name type="common">Iberian ribbed newt</name>
    <dbReference type="NCBI Taxonomy" id="8319"/>
    <lineage>
        <taxon>Eukaryota</taxon>
        <taxon>Metazoa</taxon>
        <taxon>Chordata</taxon>
        <taxon>Craniata</taxon>
        <taxon>Vertebrata</taxon>
        <taxon>Euteleostomi</taxon>
        <taxon>Amphibia</taxon>
        <taxon>Batrachia</taxon>
        <taxon>Caudata</taxon>
        <taxon>Salamandroidea</taxon>
        <taxon>Salamandridae</taxon>
        <taxon>Pleurodelinae</taxon>
        <taxon>Pleurodeles</taxon>
    </lineage>
</organism>
<comment type="caution">
    <text evidence="1">The sequence shown here is derived from an EMBL/GenBank/DDBJ whole genome shotgun (WGS) entry which is preliminary data.</text>
</comment>
<name>A0AAV7RPA7_PLEWA</name>
<accession>A0AAV7RPA7</accession>
<proteinExistence type="predicted"/>
<gene>
    <name evidence="1" type="ORF">NDU88_007088</name>
</gene>
<dbReference type="AlphaFoldDB" id="A0AAV7RPA7"/>